<dbReference type="PANTHER" id="PTHR39741">
    <property type="entry name" value="F-BOX DOMAIN CONTAINING PROTEIN, EXPRESSED"/>
    <property type="match status" value="1"/>
</dbReference>
<protein>
    <recommendedName>
        <fullName evidence="3">F-box protein</fullName>
    </recommendedName>
</protein>
<proteinExistence type="predicted"/>
<name>A0AA88RJK6_9ASTE</name>
<dbReference type="InterPro" id="IPR036047">
    <property type="entry name" value="F-box-like_dom_sf"/>
</dbReference>
<comment type="caution">
    <text evidence="1">The sequence shown here is derived from an EMBL/GenBank/DDBJ whole genome shotgun (WGS) entry which is preliminary data.</text>
</comment>
<dbReference type="EMBL" id="JAVXUO010001279">
    <property type="protein sequence ID" value="KAK2983991.1"/>
    <property type="molecule type" value="Genomic_DNA"/>
</dbReference>
<gene>
    <name evidence="1" type="ORF">RJ640_027316</name>
</gene>
<accession>A0AA88RJK6</accession>
<dbReference type="AlphaFoldDB" id="A0AA88RJK6"/>
<dbReference type="Gene3D" id="1.20.1280.50">
    <property type="match status" value="1"/>
</dbReference>
<sequence>METRIDFLQWLETDMSLNILMYLDDPSDLIRATSVSRFWHHFGILRCKYKNGPVEGLHGMLCNWFLLISRFAVIANGLCKQLCVKYFPQLADVAGVVEPSSRKESVDIGSSTRMEWEVLERDHRAYTSLFQALKAFPVTDCIADAVSASSTDRYPDESIANTLDPRERFLGGYSYWSSKGHSDPDVPESLIYRLNASFCIITEINIKPFLAYFQPGLPIYSAKSLRFRVGHPKSSIDVDSVLVQFPTEQWVDDKFIWTYTSQEFPMTQQDNHLQKFKLPEPVLCIGGFLQIELLGRVQKQETDGLFYICVSHVQVMGKPLFPAFGVEILESSGTFLLKYCASAFYDTLQGLSDCSPCATSSVAPVPPPEQRIWVDGLLDFLMHRNEPGAELVEWLSDEDDEEWDPMVIH</sequence>
<keyword evidence="2" id="KW-1185">Reference proteome</keyword>
<dbReference type="Proteomes" id="UP001187471">
    <property type="component" value="Unassembled WGS sequence"/>
</dbReference>
<organism evidence="1 2">
    <name type="scientific">Escallonia rubra</name>
    <dbReference type="NCBI Taxonomy" id="112253"/>
    <lineage>
        <taxon>Eukaryota</taxon>
        <taxon>Viridiplantae</taxon>
        <taxon>Streptophyta</taxon>
        <taxon>Embryophyta</taxon>
        <taxon>Tracheophyta</taxon>
        <taxon>Spermatophyta</taxon>
        <taxon>Magnoliopsida</taxon>
        <taxon>eudicotyledons</taxon>
        <taxon>Gunneridae</taxon>
        <taxon>Pentapetalae</taxon>
        <taxon>asterids</taxon>
        <taxon>campanulids</taxon>
        <taxon>Escalloniales</taxon>
        <taxon>Escalloniaceae</taxon>
        <taxon>Escallonia</taxon>
    </lineage>
</organism>
<dbReference type="InterPro" id="IPR055336">
    <property type="entry name" value="At4g00755-like"/>
</dbReference>
<dbReference type="SUPFAM" id="SSF81383">
    <property type="entry name" value="F-box domain"/>
    <property type="match status" value="1"/>
</dbReference>
<reference evidence="1" key="1">
    <citation type="submission" date="2022-12" db="EMBL/GenBank/DDBJ databases">
        <title>Draft genome assemblies for two species of Escallonia (Escalloniales).</title>
        <authorList>
            <person name="Chanderbali A."/>
            <person name="Dervinis C."/>
            <person name="Anghel I."/>
            <person name="Soltis D."/>
            <person name="Soltis P."/>
            <person name="Zapata F."/>
        </authorList>
    </citation>
    <scope>NUCLEOTIDE SEQUENCE</scope>
    <source>
        <strain evidence="1">UCBG92.1500</strain>
        <tissue evidence="1">Leaf</tissue>
    </source>
</reference>
<evidence type="ECO:0000313" key="1">
    <source>
        <dbReference type="EMBL" id="KAK2983991.1"/>
    </source>
</evidence>
<evidence type="ECO:0000313" key="2">
    <source>
        <dbReference type="Proteomes" id="UP001187471"/>
    </source>
</evidence>
<evidence type="ECO:0008006" key="3">
    <source>
        <dbReference type="Google" id="ProtNLM"/>
    </source>
</evidence>
<dbReference type="PANTHER" id="PTHR39741:SF14">
    <property type="entry name" value="F-BOX DOMAIN-CONTAINING PROTEIN"/>
    <property type="match status" value="1"/>
</dbReference>